<dbReference type="Proteomes" id="UP001290861">
    <property type="component" value="Unassembled WGS sequence"/>
</dbReference>
<accession>A0ABU5MWE5</accession>
<feature type="region of interest" description="Disordered" evidence="2">
    <location>
        <begin position="512"/>
        <end position="534"/>
    </location>
</feature>
<sequence>MDIDPASDPDIQPGSATSLNGYRLAWSDEFNGTAVDETKWKYREGDDSRSFVKSFQTAANNSVSGGVYRCILKKETKGTKEFTAGGLISARRMRYGYYESRFRCPPTGGWHTSFWMMPYKASESPVIELDVFENDSIDLFDYSVNVHRWKPEPHVMFGTRKIETPNLSASFHILGCEYTPDEVRYYFDGTVVQTVDATQFEQGDMNIWLTSLGLVYDGQPAIDESQLPVEAQYDYVRYFELGPHATVEIVSPGSGGATLTDTNTAVVLQAAVTAVNTGAVPTVIWSKQSGPGSVIFDDISSTNTGVRFSADGYYEIMCSAIIGNVTNSDSVAIAVNAPLSVTLRNGTDGYEHDATFIREDYPDVNSGADNELIVGRWGGGALRSLLEFDLSGLDPEAVIQSAELTLYNYGGVGAVGDMELRELSTSFIEGTGDGGGWSDGNGDGSGATWFSRTGSQNWITAGGDFYPTLLSSHPGYDASEAGYKTFPSSSFFVDSAQAALDSVSPLKLIISSPETESSPDGKMSRFRSDDASSADERPALTVSYLGRFLPEVYAGPDLTGIINRPVVLQGRADHVDEVEWRMVSGPASVNFTDIHALTNTALFGTPGRYRLRLAGIGTRGSGYQDISVSIVDEPPVFHEAERVGDAYVFEVGTITGLTYTLQHSDNLMADRWTDLCTTNAETDPIFFEPPVSTNRTGFYRVILEP</sequence>
<dbReference type="Gene3D" id="2.60.120.200">
    <property type="match status" value="1"/>
</dbReference>
<gene>
    <name evidence="4" type="ORF">P9H32_07335</name>
</gene>
<protein>
    <submittedName>
        <fullName evidence="4">Family 16 glycosylhydrolase</fullName>
    </submittedName>
</protein>
<name>A0ABU5MWE5_9BACT</name>
<proteinExistence type="inferred from homology"/>
<dbReference type="Pfam" id="PF00722">
    <property type="entry name" value="Glyco_hydro_16"/>
    <property type="match status" value="1"/>
</dbReference>
<organism evidence="4 5">
    <name type="scientific">Pontiella agarivorans</name>
    <dbReference type="NCBI Taxonomy" id="3038953"/>
    <lineage>
        <taxon>Bacteria</taxon>
        <taxon>Pseudomonadati</taxon>
        <taxon>Kiritimatiellota</taxon>
        <taxon>Kiritimatiellia</taxon>
        <taxon>Kiritimatiellales</taxon>
        <taxon>Pontiellaceae</taxon>
        <taxon>Pontiella</taxon>
    </lineage>
</organism>
<dbReference type="SUPFAM" id="SSF49899">
    <property type="entry name" value="Concanavalin A-like lectins/glucanases"/>
    <property type="match status" value="1"/>
</dbReference>
<dbReference type="PROSITE" id="PS51762">
    <property type="entry name" value="GH16_2"/>
    <property type="match status" value="1"/>
</dbReference>
<evidence type="ECO:0000256" key="2">
    <source>
        <dbReference type="SAM" id="MobiDB-lite"/>
    </source>
</evidence>
<dbReference type="InterPro" id="IPR000757">
    <property type="entry name" value="Beta-glucanase-like"/>
</dbReference>
<evidence type="ECO:0000313" key="4">
    <source>
        <dbReference type="EMBL" id="MDZ8118442.1"/>
    </source>
</evidence>
<dbReference type="NCBIfam" id="NF033679">
    <property type="entry name" value="DNRLRE_dom"/>
    <property type="match status" value="1"/>
</dbReference>
<dbReference type="InterPro" id="IPR013320">
    <property type="entry name" value="ConA-like_dom_sf"/>
</dbReference>
<evidence type="ECO:0000313" key="5">
    <source>
        <dbReference type="Proteomes" id="UP001290861"/>
    </source>
</evidence>
<evidence type="ECO:0000256" key="1">
    <source>
        <dbReference type="ARBA" id="ARBA00006865"/>
    </source>
</evidence>
<feature type="compositionally biased region" description="Basic and acidic residues" evidence="2">
    <location>
        <begin position="522"/>
        <end position="534"/>
    </location>
</feature>
<dbReference type="PANTHER" id="PTHR10963:SF55">
    <property type="entry name" value="GLYCOSIDE HYDROLASE FAMILY 16 PROTEIN"/>
    <property type="match status" value="1"/>
</dbReference>
<dbReference type="RefSeq" id="WP_322608242.1">
    <property type="nucleotide sequence ID" value="NZ_JARVCO010000008.1"/>
</dbReference>
<keyword evidence="5" id="KW-1185">Reference proteome</keyword>
<feature type="domain" description="GH16" evidence="3">
    <location>
        <begin position="1"/>
        <end position="244"/>
    </location>
</feature>
<dbReference type="PANTHER" id="PTHR10963">
    <property type="entry name" value="GLYCOSYL HYDROLASE-RELATED"/>
    <property type="match status" value="1"/>
</dbReference>
<dbReference type="EMBL" id="JARVCO010000008">
    <property type="protein sequence ID" value="MDZ8118442.1"/>
    <property type="molecule type" value="Genomic_DNA"/>
</dbReference>
<reference evidence="4 5" key="1">
    <citation type="journal article" date="2024" name="Appl. Environ. Microbiol.">
        <title>Pontiella agarivorans sp. nov., a novel marine anaerobic bacterium capable of degrading macroalgal polysaccharides and fixing nitrogen.</title>
        <authorList>
            <person name="Liu N."/>
            <person name="Kivenson V."/>
            <person name="Peng X."/>
            <person name="Cui Z."/>
            <person name="Lankiewicz T.S."/>
            <person name="Gosselin K.M."/>
            <person name="English C.J."/>
            <person name="Blair E.M."/>
            <person name="O'Malley M.A."/>
            <person name="Valentine D.L."/>
        </authorList>
    </citation>
    <scope>NUCLEOTIDE SEQUENCE [LARGE SCALE GENOMIC DNA]</scope>
    <source>
        <strain evidence="4 5">NLcol2</strain>
    </source>
</reference>
<dbReference type="InterPro" id="IPR050546">
    <property type="entry name" value="Glycosyl_Hydrlase_16"/>
</dbReference>
<evidence type="ECO:0000259" key="3">
    <source>
        <dbReference type="PROSITE" id="PS51762"/>
    </source>
</evidence>
<comment type="similarity">
    <text evidence="1">Belongs to the glycosyl hydrolase 16 family.</text>
</comment>
<comment type="caution">
    <text evidence="4">The sequence shown here is derived from an EMBL/GenBank/DDBJ whole genome shotgun (WGS) entry which is preliminary data.</text>
</comment>